<dbReference type="PANTHER" id="PTHR28067:SF1">
    <property type="entry name" value="DNA REPLICATION REGULATOR SLD3"/>
    <property type="match status" value="1"/>
</dbReference>
<evidence type="ECO:0000313" key="3">
    <source>
        <dbReference type="EMBL" id="ODV84528.1"/>
    </source>
</evidence>
<dbReference type="GO" id="GO:0031261">
    <property type="term" value="C:DNA replication preinitiation complex"/>
    <property type="evidence" value="ECO:0007669"/>
    <property type="project" value="TreeGrafter"/>
</dbReference>
<gene>
    <name evidence="3" type="ORF">CANARDRAFT_29066</name>
</gene>
<dbReference type="OrthoDB" id="5395343at2759"/>
<keyword evidence="4" id="KW-1185">Reference proteome</keyword>
<dbReference type="Gene3D" id="1.20.58.2130">
    <property type="match status" value="1"/>
</dbReference>
<feature type="compositionally biased region" description="Basic and acidic residues" evidence="1">
    <location>
        <begin position="486"/>
        <end position="509"/>
    </location>
</feature>
<dbReference type="EMBL" id="KV453856">
    <property type="protein sequence ID" value="ODV84528.1"/>
    <property type="molecule type" value="Genomic_DNA"/>
</dbReference>
<feature type="compositionally biased region" description="Low complexity" evidence="1">
    <location>
        <begin position="560"/>
        <end position="585"/>
    </location>
</feature>
<proteinExistence type="predicted"/>
<protein>
    <recommendedName>
        <fullName evidence="2">DNA replication regulator Sld3 C-terminal domain-containing protein</fullName>
    </recommendedName>
</protein>
<feature type="region of interest" description="Disordered" evidence="1">
    <location>
        <begin position="554"/>
        <end position="585"/>
    </location>
</feature>
<dbReference type="AlphaFoldDB" id="A0A1E4SYG4"/>
<organism evidence="3 4">
    <name type="scientific">[Candida] arabinofermentans NRRL YB-2248</name>
    <dbReference type="NCBI Taxonomy" id="983967"/>
    <lineage>
        <taxon>Eukaryota</taxon>
        <taxon>Fungi</taxon>
        <taxon>Dikarya</taxon>
        <taxon>Ascomycota</taxon>
        <taxon>Saccharomycotina</taxon>
        <taxon>Pichiomycetes</taxon>
        <taxon>Pichiales</taxon>
        <taxon>Pichiaceae</taxon>
        <taxon>Ogataea</taxon>
        <taxon>Ogataea/Candida clade</taxon>
    </lineage>
</organism>
<name>A0A1E4SYG4_9ASCO</name>
<dbReference type="Proteomes" id="UP000094801">
    <property type="component" value="Unassembled WGS sequence"/>
</dbReference>
<dbReference type="Pfam" id="PF08639">
    <property type="entry name" value="Sld3_STD"/>
    <property type="match status" value="1"/>
</dbReference>
<dbReference type="InterPro" id="IPR013948">
    <property type="entry name" value="DNA_replication_reg_Sld3_C"/>
</dbReference>
<evidence type="ECO:0000256" key="1">
    <source>
        <dbReference type="SAM" id="MobiDB-lite"/>
    </source>
</evidence>
<dbReference type="PANTHER" id="PTHR28067">
    <property type="entry name" value="DNA REPLICATION REGULATOR SLD3"/>
    <property type="match status" value="1"/>
</dbReference>
<dbReference type="InterPro" id="IPR042511">
    <property type="entry name" value="Sld3"/>
</dbReference>
<accession>A0A1E4SYG4</accession>
<sequence>MADFVASGPLKVAPMSDHIPNNSSSQQALSLHHLPCESFDVHPLDSENAIKSGIQITLLSFITRSNIDISKLTSKDSFQIIPDSKTLNLLQSSSNMDGFLGYSVLIKESEEATLKQSHALLIPSYGSIYLVLFLRTGEELPQQQQTIVADTTTSTAVKLNSIFHKDQFLSQLPIQHKLVKLPNESYLKSFSMKPPSSLSTIEDSPTKLTNVDPQEFLAERYFSTLYKDTIPLQFFTKTALPRTHVLAHSNTPLVKESLNKFVIKSMLDFDNRNKHIIIDLENALKTDDDGFINENHLLDPAELPYRKLFAESLKESSEDKINEAITTWKIREAKLQILLSLELLKLVIDGDDDDVSKGIVDQGLKSLVPMKPKTKRVRLVGRKKRLVPTLIGTAVPANIQFTTDFRETKETEDNAIVLSKSVLEMNISSLFDKLCVWDAISGVSAKNDSSAYNFLMSSVIPFFQKTHLKLLKDLVNKSRGPSVSKKQREVEKKRTKRDATVVERQEKPALSRASSTLGDIDLSSLQLKRSTSTLNSSRPDFSKKTFEMISSTSFSQQPFNLSQSESQPNSQSNSQPSKSQQTQPQAKLLDFEKGIFTQHRKRKLGTSKPTSNSNSKAKKSNITKSSTSLEVTQIEATPMKSRTKNLLINKTDSKSQSTNEHKFLVIEESPIKKMKLLTPSKTKARLERRQVIIDSSPFKRPSSSSSTYLNKSPTAEGIVINSSPETLKTGDDWKITPSSPIKILASPIAYRSIKKPNGVELIPPTPPTNNNDQINIVSPTLSLTLPTKPGTVTLPESSPFYIHRVSDIDERNGSVDRTNRKLKFT</sequence>
<evidence type="ECO:0000313" key="4">
    <source>
        <dbReference type="Proteomes" id="UP000094801"/>
    </source>
</evidence>
<feature type="compositionally biased region" description="Low complexity" evidence="1">
    <location>
        <begin position="606"/>
        <end position="615"/>
    </location>
</feature>
<evidence type="ECO:0000259" key="2">
    <source>
        <dbReference type="Pfam" id="PF08639"/>
    </source>
</evidence>
<feature type="region of interest" description="Disordered" evidence="1">
    <location>
        <begin position="479"/>
        <end position="515"/>
    </location>
</feature>
<dbReference type="GO" id="GO:0006270">
    <property type="term" value="P:DNA replication initiation"/>
    <property type="evidence" value="ECO:0007669"/>
    <property type="project" value="InterPro"/>
</dbReference>
<feature type="region of interest" description="Disordered" evidence="1">
    <location>
        <begin position="598"/>
        <end position="632"/>
    </location>
</feature>
<feature type="domain" description="DNA replication regulator Sld3 C-terminal" evidence="2">
    <location>
        <begin position="314"/>
        <end position="684"/>
    </location>
</feature>
<reference evidence="4" key="1">
    <citation type="submission" date="2016-04" db="EMBL/GenBank/DDBJ databases">
        <title>Comparative genomics of biotechnologically important yeasts.</title>
        <authorList>
            <consortium name="DOE Joint Genome Institute"/>
            <person name="Riley R."/>
            <person name="Haridas S."/>
            <person name="Wolfe K.H."/>
            <person name="Lopes M.R."/>
            <person name="Hittinger C.T."/>
            <person name="Goker M."/>
            <person name="Salamov A."/>
            <person name="Wisecaver J."/>
            <person name="Long T.M."/>
            <person name="Aerts A.L."/>
            <person name="Barry K."/>
            <person name="Choi C."/>
            <person name="Clum A."/>
            <person name="Coughlan A.Y."/>
            <person name="Deshpande S."/>
            <person name="Douglass A.P."/>
            <person name="Hanson S.J."/>
            <person name="Klenk H.-P."/>
            <person name="Labutti K."/>
            <person name="Lapidus A."/>
            <person name="Lindquist E."/>
            <person name="Lipzen A."/>
            <person name="Meier-Kolthoff J.P."/>
            <person name="Ohm R.A."/>
            <person name="Otillar R.P."/>
            <person name="Pangilinan J."/>
            <person name="Peng Y."/>
            <person name="Rokas A."/>
            <person name="Rosa C.A."/>
            <person name="Scheuner C."/>
            <person name="Sibirny A.A."/>
            <person name="Slot J.C."/>
            <person name="Stielow J.B."/>
            <person name="Sun H."/>
            <person name="Kurtzman C.P."/>
            <person name="Blackwell M."/>
            <person name="Grigoriev I.V."/>
            <person name="Jeffries T.W."/>
        </authorList>
    </citation>
    <scope>NUCLEOTIDE SEQUENCE [LARGE SCALE GENOMIC DNA]</scope>
    <source>
        <strain evidence="4">NRRL YB-2248</strain>
    </source>
</reference>